<dbReference type="PANTHER" id="PTHR22774:SF11">
    <property type="entry name" value="CHOREIN N-TERMINAL DOMAIN-CONTAINING PROTEIN"/>
    <property type="match status" value="1"/>
</dbReference>
<dbReference type="InterPro" id="IPR033640">
    <property type="entry name" value="FAR_C"/>
</dbReference>
<evidence type="ECO:0000256" key="7">
    <source>
        <dbReference type="ARBA" id="ARBA00023136"/>
    </source>
</evidence>
<evidence type="ECO:0000259" key="10">
    <source>
        <dbReference type="Pfam" id="PF03015"/>
    </source>
</evidence>
<reference evidence="12" key="1">
    <citation type="submission" date="2020-11" db="EMBL/GenBank/DDBJ databases">
        <authorList>
            <person name="Tran Van P."/>
        </authorList>
    </citation>
    <scope>NUCLEOTIDE SEQUENCE</scope>
</reference>
<gene>
    <name evidence="12" type="ORF">NMOB1V02_LOCUS1428</name>
</gene>
<keyword evidence="4" id="KW-0444">Lipid biosynthesis</keyword>
<dbReference type="CDD" id="cd05236">
    <property type="entry name" value="FAR-N_SDR_e"/>
    <property type="match status" value="1"/>
</dbReference>
<name>A0A7R9GA71_9CRUS</name>
<evidence type="ECO:0000256" key="5">
    <source>
        <dbReference type="ARBA" id="ARBA00022692"/>
    </source>
</evidence>
<dbReference type="EC" id="1.2.1.84" evidence="3"/>
<evidence type="ECO:0000256" key="9">
    <source>
        <dbReference type="SAM" id="MobiDB-lite"/>
    </source>
</evidence>
<feature type="region of interest" description="Disordered" evidence="9">
    <location>
        <begin position="885"/>
        <end position="922"/>
    </location>
</feature>
<accession>A0A7R9GA71</accession>
<feature type="compositionally biased region" description="Polar residues" evidence="9">
    <location>
        <begin position="429"/>
        <end position="448"/>
    </location>
</feature>
<evidence type="ECO:0000256" key="4">
    <source>
        <dbReference type="ARBA" id="ARBA00022516"/>
    </source>
</evidence>
<keyword evidence="4" id="KW-0443">Lipid metabolism</keyword>
<evidence type="ECO:0000256" key="1">
    <source>
        <dbReference type="ARBA" id="ARBA00004141"/>
    </source>
</evidence>
<keyword evidence="5" id="KW-0812">Transmembrane</keyword>
<keyword evidence="6" id="KW-1133">Transmembrane helix</keyword>
<dbReference type="EMBL" id="OA882179">
    <property type="protein sequence ID" value="CAD7273547.1"/>
    <property type="molecule type" value="Genomic_DNA"/>
</dbReference>
<evidence type="ECO:0000313" key="13">
    <source>
        <dbReference type="Proteomes" id="UP000678499"/>
    </source>
</evidence>
<proteinExistence type="inferred from homology"/>
<dbReference type="EMBL" id="CAJPEX010000142">
    <property type="protein sequence ID" value="CAG0913699.1"/>
    <property type="molecule type" value="Genomic_DNA"/>
</dbReference>
<evidence type="ECO:0000259" key="11">
    <source>
        <dbReference type="Pfam" id="PF07993"/>
    </source>
</evidence>
<evidence type="ECO:0000256" key="3">
    <source>
        <dbReference type="ARBA" id="ARBA00012868"/>
    </source>
</evidence>
<dbReference type="Pfam" id="PF07993">
    <property type="entry name" value="NAD_binding_4"/>
    <property type="match status" value="1"/>
</dbReference>
<comment type="similarity">
    <text evidence="2">Belongs to the fatty acyl-CoA reductase family.</text>
</comment>
<keyword evidence="13" id="KW-1185">Reference proteome</keyword>
<sequence length="1824" mass="204987">MATLIKNQILKHLSKFAKNLNPEHLNISAFRGEGELHHLELNEEILAELLELPSWLLIKRAFCNRVTARIPWASLKSVPIKLRLYDLELVIETTEDLRPLSKVHVPSYSSGGSYGFVDKTIDGMSVSVENVIVTFRSQAFFASIELSQVYLYSTTPQFKLAELKCTRLKDTTKGETLIFKELKFASMKIQACSTVDSTLPPLRLITNDARCRITLKKKLNDCSVVGCRLAIVVDALLYVFTDSQLKAAKVFIDSLLHLVQKGQEQAKKVKALRKLESTEIRTDSKSFPQQFAAGQRTTLGHTQHSLFHVHDVVETSYHFACKQLELHLSDDAGPGRSSHPELKNGGAMVVNLGRLYFDYYPYHPVGSWEGPGARKHWVNYPSGTTPAIWEAKDLTAFKADLSAILRGSRPSHAPLQRTQAVEDSVEFASRQSQPQPRLNQESGSSWSTGRPPALPQLKKLMSACLIFRLSEFRVHQVTTREKKHLREFLNGDQEMAPLPDNSYRVHLEFIQYYYPGNMDFPLPPMKLYVHCNPIAVKFDELTICWANAVIGNLVSEWEQREKVNEGSAEDLEPDLARNPPLDVKIEMIMPKVVLEGQECPGQPDRPTCLQFMCTRLLCSNYRQQGCGSRADLAKCLEGIQNGSLFFGSAFPSTKDDPLLVHPKFLQHATGNDHLSAVPVPASEESSRKSSTGEASRDLMWYEAKDVWFCQCDPVWGEFFGAKAMDHRPVPLLDTIPLELWGYMNVKANLSECYAIVDVPNLITVQLNHYQNLFLLRLFDRLTKMSDVLAADASRVEKRGFKRRMCFGGMFPQVDISLLMPSQTADKLPSLSSPGESSIIAETSSMTDLAGIVMGCERRLQHHANDRQGTLDSLDSVAAFYPKLENGPLLKQDQDKESSARKESLKHQRSNSTVGNASPQSLAGLLPESKSQSFLSGAFSNLKMPDNLNSMKKGMSTLLTNMALTSPSLSPLHSASQFSDAPSFHMDRLVIEEDAMSTISSESETFVHLSSSDLGAAFYQSVDQCLLSFPSAKASAADRADEVEIATDVLDDASFANPSTPSDELPSSLTRRKDVISVLTIRVGQVQFVQHIEDSESVMKLECCHLAFEDCPAIAWDEFQNKFSSGKNSWSDTSADAEHRCSVRMRYSMKPVEREPCHAFTQDVLSVSPEANRLLRGRLDRFCKEQMRHVTGDDSMDDSEKWQRRLCLLLCEDMRSHGGPVLEMELKDIRLHLLMSIAMGLTALFEEEEIVPPLPMKVIVCARHERVSVRMSAVVISAGLALWWKEPADFRNLKEIKRAARSLVAKNSRFLKDEPSDIWDKSLSERMPCEYLVSHRRVRQKQVEPDSMVSMRDMSEGDTGLAGISQIASFYRNRSVLITGATGFMGKVLVEKLLRSCPDIGKIYLLMRPKRGQEPYDRVKELLSAKLFEKLQAENPRSFDKLIAVKADVMEPGLGLSQEDETELVQNVSVVFHAAATVKFDEALKVSINMNVQGTKRIIDLCHKMDRLAALVHVSTAYCNCDREEISEIVYPPPHDPEQIIGAMTWMDDEMVQEITARLIGNRPNTYTYTKALAEAVLVREAADLPVAIVRPSIVAAAWKEPIPGWIDNFNGATGLFVGVGKGLVRSILCHREKKADLIPVDIPINLMIAVGWYTALKSPNRMLVYNCTSGQINPIRWGEIEAWGHDATQRNPFNDVMWYPSGSFRKSRIAHFIACTLLHSLPAYLMDVVSRISRQKPVMVRLCTKFSRALKTLEYFSCGEWDFRTENVPMLLGELSSVDRKLFDFDLRPLQWSSYITLYFLGARAYALKENPADMPKAKRRMTR</sequence>
<feature type="region of interest" description="Disordered" evidence="9">
    <location>
        <begin position="412"/>
        <end position="449"/>
    </location>
</feature>
<dbReference type="GO" id="GO:0016020">
    <property type="term" value="C:membrane"/>
    <property type="evidence" value="ECO:0007669"/>
    <property type="project" value="UniProtKB-SubCell"/>
</dbReference>
<dbReference type="GO" id="GO:0102965">
    <property type="term" value="F:alcohol-forming long-chain fatty acyl-CoA reductase activity"/>
    <property type="evidence" value="ECO:0007669"/>
    <property type="project" value="UniProtKB-EC"/>
</dbReference>
<feature type="compositionally biased region" description="Polar residues" evidence="9">
    <location>
        <begin position="909"/>
        <end position="920"/>
    </location>
</feature>
<comment type="subcellular location">
    <subcellularLocation>
        <location evidence="1">Membrane</location>
        <topology evidence="1">Multi-pass membrane protein</topology>
    </subcellularLocation>
</comment>
<keyword evidence="7" id="KW-0472">Membrane</keyword>
<organism evidence="12">
    <name type="scientific">Notodromas monacha</name>
    <dbReference type="NCBI Taxonomy" id="399045"/>
    <lineage>
        <taxon>Eukaryota</taxon>
        <taxon>Metazoa</taxon>
        <taxon>Ecdysozoa</taxon>
        <taxon>Arthropoda</taxon>
        <taxon>Crustacea</taxon>
        <taxon>Oligostraca</taxon>
        <taxon>Ostracoda</taxon>
        <taxon>Podocopa</taxon>
        <taxon>Podocopida</taxon>
        <taxon>Cypridocopina</taxon>
        <taxon>Cypridoidea</taxon>
        <taxon>Cyprididae</taxon>
        <taxon>Notodromas</taxon>
    </lineage>
</organism>
<evidence type="ECO:0000256" key="6">
    <source>
        <dbReference type="ARBA" id="ARBA00022989"/>
    </source>
</evidence>
<dbReference type="Pfam" id="PF24917">
    <property type="entry name" value="BLTP3A_B"/>
    <property type="match status" value="2"/>
</dbReference>
<protein>
    <recommendedName>
        <fullName evidence="3">alcohol-forming fatty acyl-CoA reductase (NADPH)</fullName>
        <ecNumber evidence="3">1.2.1.84</ecNumber>
    </recommendedName>
</protein>
<dbReference type="Pfam" id="PF03015">
    <property type="entry name" value="Sterile"/>
    <property type="match status" value="1"/>
</dbReference>
<evidence type="ECO:0000313" key="12">
    <source>
        <dbReference type="EMBL" id="CAD7273547.1"/>
    </source>
</evidence>
<dbReference type="Gene3D" id="3.40.50.720">
    <property type="entry name" value="NAD(P)-binding Rossmann-like Domain"/>
    <property type="match status" value="1"/>
</dbReference>
<evidence type="ECO:0000256" key="8">
    <source>
        <dbReference type="ARBA" id="ARBA00052530"/>
    </source>
</evidence>
<dbReference type="OrthoDB" id="43807at2759"/>
<dbReference type="InterPro" id="IPR013120">
    <property type="entry name" value="FAR_NAD-bd"/>
</dbReference>
<dbReference type="InterPro" id="IPR026728">
    <property type="entry name" value="BLTP3A/B"/>
</dbReference>
<dbReference type="CDD" id="cd09071">
    <property type="entry name" value="FAR_C"/>
    <property type="match status" value="1"/>
</dbReference>
<feature type="domain" description="Fatty acyl-CoA reductase C-terminal" evidence="10">
    <location>
        <begin position="1718"/>
        <end position="1810"/>
    </location>
</feature>
<evidence type="ECO:0000256" key="2">
    <source>
        <dbReference type="ARBA" id="ARBA00005928"/>
    </source>
</evidence>
<feature type="compositionally biased region" description="Basic and acidic residues" evidence="9">
    <location>
        <begin position="891"/>
        <end position="905"/>
    </location>
</feature>
<dbReference type="SUPFAM" id="SSF51735">
    <property type="entry name" value="NAD(P)-binding Rossmann-fold domains"/>
    <property type="match status" value="1"/>
</dbReference>
<dbReference type="PANTHER" id="PTHR22774">
    <property type="entry name" value="CHOREIN N-TERMINAL DOMAIN-CONTAINING PROTEIN"/>
    <property type="match status" value="1"/>
</dbReference>
<feature type="domain" description="Thioester reductase (TE)" evidence="11">
    <location>
        <begin position="1377"/>
        <end position="1646"/>
    </location>
</feature>
<dbReference type="FunFam" id="3.40.50.720:FF:000143">
    <property type="entry name" value="Fatty acyl-CoA reductase"/>
    <property type="match status" value="1"/>
</dbReference>
<dbReference type="InterPro" id="IPR036291">
    <property type="entry name" value="NAD(P)-bd_dom_sf"/>
</dbReference>
<comment type="catalytic activity">
    <reaction evidence="8">
        <text>a long-chain fatty acyl-CoA + 2 NADPH + 2 H(+) = a long-chain primary fatty alcohol + 2 NADP(+) + CoA</text>
        <dbReference type="Rhea" id="RHEA:52716"/>
        <dbReference type="ChEBI" id="CHEBI:15378"/>
        <dbReference type="ChEBI" id="CHEBI:57287"/>
        <dbReference type="ChEBI" id="CHEBI:57783"/>
        <dbReference type="ChEBI" id="CHEBI:58349"/>
        <dbReference type="ChEBI" id="CHEBI:77396"/>
        <dbReference type="ChEBI" id="CHEBI:83139"/>
        <dbReference type="EC" id="1.2.1.84"/>
    </reaction>
</comment>
<dbReference type="Proteomes" id="UP000678499">
    <property type="component" value="Unassembled WGS sequence"/>
</dbReference>